<reference evidence="1" key="1">
    <citation type="submission" date="2023-07" db="EMBL/GenBank/DDBJ databases">
        <title>draft genome sequence of fig (Ficus carica).</title>
        <authorList>
            <person name="Takahashi T."/>
            <person name="Nishimura K."/>
        </authorList>
    </citation>
    <scope>NUCLEOTIDE SEQUENCE</scope>
</reference>
<comment type="caution">
    <text evidence="1">The sequence shown here is derived from an EMBL/GenBank/DDBJ whole genome shotgun (WGS) entry which is preliminary data.</text>
</comment>
<dbReference type="AlphaFoldDB" id="A0AA88AB12"/>
<organism evidence="1 2">
    <name type="scientific">Ficus carica</name>
    <name type="common">Common fig</name>
    <dbReference type="NCBI Taxonomy" id="3494"/>
    <lineage>
        <taxon>Eukaryota</taxon>
        <taxon>Viridiplantae</taxon>
        <taxon>Streptophyta</taxon>
        <taxon>Embryophyta</taxon>
        <taxon>Tracheophyta</taxon>
        <taxon>Spermatophyta</taxon>
        <taxon>Magnoliopsida</taxon>
        <taxon>eudicotyledons</taxon>
        <taxon>Gunneridae</taxon>
        <taxon>Pentapetalae</taxon>
        <taxon>rosids</taxon>
        <taxon>fabids</taxon>
        <taxon>Rosales</taxon>
        <taxon>Moraceae</taxon>
        <taxon>Ficeae</taxon>
        <taxon>Ficus</taxon>
    </lineage>
</organism>
<gene>
    <name evidence="1" type="ORF">TIFTF001_009791</name>
</gene>
<evidence type="ECO:0000313" key="1">
    <source>
        <dbReference type="EMBL" id="GMN40561.1"/>
    </source>
</evidence>
<name>A0AA88AB12_FICCA</name>
<proteinExistence type="predicted"/>
<dbReference type="Proteomes" id="UP001187192">
    <property type="component" value="Unassembled WGS sequence"/>
</dbReference>
<evidence type="ECO:0000313" key="2">
    <source>
        <dbReference type="Proteomes" id="UP001187192"/>
    </source>
</evidence>
<protein>
    <submittedName>
        <fullName evidence="1">Uncharacterized protein</fullName>
    </submittedName>
</protein>
<dbReference type="EMBL" id="BTGU01000011">
    <property type="protein sequence ID" value="GMN40561.1"/>
    <property type="molecule type" value="Genomic_DNA"/>
</dbReference>
<keyword evidence="2" id="KW-1185">Reference proteome</keyword>
<sequence length="62" mass="7119">MADERLRMADLAAAASMADQRWHFGMTSGGAEIWLASTRVMGIWRFSGTLRRCLQWERTQET</sequence>
<accession>A0AA88AB12</accession>